<sequence>MKINGNENKELSKAIDQITEGLDTVIELYNESELDEPILSWSEENISKIKRANEHYGIEVVQTKINKIVSEMLDWLPLEEEDEEH</sequence>
<dbReference type="Pfam" id="PF11458">
    <property type="entry name" value="Mistic"/>
    <property type="match status" value="1"/>
</dbReference>
<dbReference type="InterPro" id="IPR021078">
    <property type="entry name" value="Membrane-integrating_Mistic"/>
</dbReference>
<dbReference type="AlphaFoldDB" id="A0A263BS01"/>
<dbReference type="RefSeq" id="WP_094926064.1">
    <property type="nucleotide sequence ID" value="NZ_NPIA01000008.1"/>
</dbReference>
<dbReference type="Gene3D" id="1.10.220.90">
    <property type="entry name" value="Mistic"/>
    <property type="match status" value="1"/>
</dbReference>
<dbReference type="EMBL" id="NPIA01000008">
    <property type="protein sequence ID" value="OZM56147.1"/>
    <property type="molecule type" value="Genomic_DNA"/>
</dbReference>
<proteinExistence type="predicted"/>
<reference evidence="1 2" key="2">
    <citation type="submission" date="2017-09" db="EMBL/GenBank/DDBJ databases">
        <title>Bacillus patelloidae sp. nov., isolated from the intestinal tract of a marine limpet.</title>
        <authorList>
            <person name="Liu R."/>
            <person name="Dong C."/>
            <person name="Shao Z."/>
        </authorList>
    </citation>
    <scope>NUCLEOTIDE SEQUENCE [LARGE SCALE GENOMIC DNA]</scope>
    <source>
        <strain evidence="1 2">SA5d-4</strain>
    </source>
</reference>
<dbReference type="InterPro" id="IPR038193">
    <property type="entry name" value="Mistic_sf"/>
</dbReference>
<evidence type="ECO:0000313" key="2">
    <source>
        <dbReference type="Proteomes" id="UP000217083"/>
    </source>
</evidence>
<reference evidence="2" key="1">
    <citation type="submission" date="2017-08" db="EMBL/GenBank/DDBJ databases">
        <authorList>
            <person name="Huang Z."/>
        </authorList>
    </citation>
    <scope>NUCLEOTIDE SEQUENCE [LARGE SCALE GENOMIC DNA]</scope>
    <source>
        <strain evidence="2">SA5d-4</strain>
    </source>
</reference>
<name>A0A263BS01_9BACI</name>
<protein>
    <recommendedName>
        <fullName evidence="3">Atypical membrane-integrating protein (Mistic protein)</fullName>
    </recommendedName>
</protein>
<evidence type="ECO:0008006" key="3">
    <source>
        <dbReference type="Google" id="ProtNLM"/>
    </source>
</evidence>
<keyword evidence="2" id="KW-1185">Reference proteome</keyword>
<comment type="caution">
    <text evidence="1">The sequence shown here is derived from an EMBL/GenBank/DDBJ whole genome shotgun (WGS) entry which is preliminary data.</text>
</comment>
<organism evidence="1 2">
    <name type="scientific">Lottiidibacillus patelloidae</name>
    <dbReference type="NCBI Taxonomy" id="2670334"/>
    <lineage>
        <taxon>Bacteria</taxon>
        <taxon>Bacillati</taxon>
        <taxon>Bacillota</taxon>
        <taxon>Bacilli</taxon>
        <taxon>Bacillales</taxon>
        <taxon>Bacillaceae</taxon>
        <taxon>Lottiidibacillus</taxon>
    </lineage>
</organism>
<dbReference type="Proteomes" id="UP000217083">
    <property type="component" value="Unassembled WGS sequence"/>
</dbReference>
<gene>
    <name evidence="1" type="ORF">CIB95_13655</name>
</gene>
<evidence type="ECO:0000313" key="1">
    <source>
        <dbReference type="EMBL" id="OZM56147.1"/>
    </source>
</evidence>
<accession>A0A263BS01</accession>